<evidence type="ECO:0000313" key="7">
    <source>
        <dbReference type="EMBL" id="CAI3972031.1"/>
    </source>
</evidence>
<keyword evidence="3" id="KW-0067">ATP-binding</keyword>
<evidence type="ECO:0000259" key="6">
    <source>
        <dbReference type="PROSITE" id="PS50234"/>
    </source>
</evidence>
<dbReference type="EMBL" id="CAMXCT020000001">
    <property type="protein sequence ID" value="CAL1125406.1"/>
    <property type="molecule type" value="Genomic_DNA"/>
</dbReference>
<dbReference type="GO" id="GO:0016887">
    <property type="term" value="F:ATP hydrolysis activity"/>
    <property type="evidence" value="ECO:0007669"/>
    <property type="project" value="InterPro"/>
</dbReference>
<dbReference type="SUPFAM" id="SSF53300">
    <property type="entry name" value="vWA-like"/>
    <property type="match status" value="3"/>
</dbReference>
<dbReference type="EC" id="6.6.1.1" evidence="1"/>
<feature type="transmembrane region" description="Helical" evidence="5">
    <location>
        <begin position="592"/>
        <end position="612"/>
    </location>
</feature>
<dbReference type="InterPro" id="IPR027417">
    <property type="entry name" value="P-loop_NTPase"/>
</dbReference>
<dbReference type="Pfam" id="PF01882">
    <property type="entry name" value="DUF58"/>
    <property type="match status" value="1"/>
</dbReference>
<keyword evidence="5" id="KW-1133">Transmembrane helix</keyword>
<dbReference type="GO" id="GO:0016851">
    <property type="term" value="F:magnesium chelatase activity"/>
    <property type="evidence" value="ECO:0007669"/>
    <property type="project" value="UniProtKB-EC"/>
</dbReference>
<dbReference type="Pfam" id="PF13519">
    <property type="entry name" value="VWA_2"/>
    <property type="match status" value="1"/>
</dbReference>
<accession>A0A9P1BEQ6</accession>
<evidence type="ECO:0000256" key="5">
    <source>
        <dbReference type="SAM" id="Phobius"/>
    </source>
</evidence>
<dbReference type="InterPro" id="IPR011703">
    <property type="entry name" value="ATPase_AAA-3"/>
</dbReference>
<dbReference type="Pfam" id="PF14316">
    <property type="entry name" value="DUF4381"/>
    <property type="match status" value="1"/>
</dbReference>
<dbReference type="PANTHER" id="PTHR42759:SF1">
    <property type="entry name" value="MAGNESIUM-CHELATASE SUBUNIT CHLD"/>
    <property type="match status" value="1"/>
</dbReference>
<dbReference type="InterPro" id="IPR036465">
    <property type="entry name" value="vWFA_dom_sf"/>
</dbReference>
<dbReference type="Pfam" id="PF07726">
    <property type="entry name" value="AAA_3"/>
    <property type="match status" value="1"/>
</dbReference>
<dbReference type="Proteomes" id="UP001152797">
    <property type="component" value="Unassembled WGS sequence"/>
</dbReference>
<sequence>MEYFMDPRESVLKIAEAMNAAVIGQQEVVERIIIALLGNGHVLMEGLPGTAKTRSVKTLSKLVESQFGRVQFTPDLLPSDVTGSEIYHEQDGTFVFQPGPIFANLVLADEINRAPAKVQSALLEAMEERQVTVASKTHTLPELFLVLGTQNPIEQEGTYPLPEAQMDRFQLYVRVDYPAGENEAAILRLVRGEKAGDSATPPAPVSQDVIFEARKQVNAVHVAEAAEQYIVDLVLATRHPEKYEGNLPKWIRLGASPRGTIALDAASRAHAWLEGQDFVSPENIRAVAPACLAHRVHLTYEAEAAGVTRTRVIEELLKQADARGFSLLPRQPVGSLLAGRHASRLRGRGLTFEELRNYRQGDDIRMMDWKATARLRSPQVRVYSEERERPVLLIVDQRTTMFFGSRRAMKSVAAAELAALGAWKALEGDDRVGGLVFNDHEVIEVRPHRSQTRVLQLLHEVERHNQMLDSPTPPKGAVSLNDALQRALHVAKHDHLVVLISDLDGADKETQQLATRLATHNDVLVVAVYDPLGASLVGARPADLNGKTDSRTSTFSAGKSPENVMNDNATSLENLHDIVSPPPVPWWPPAPAWYVVLLLALCVLFWVGLHYWNQWRANAYRRAALRELNDARTATAIAELLKRTALSIAPRESIASLTGPEWIGWLSNTVPKQMPDEVRRQLTNDIYSAGGSPSELISLRAYAAALGQQNKVDAPREKPYRLIIPAIVWVLVIAALARPQQIEPPITKELPARDLLLLVDLSSSMGQEDFTNQAGQKVDRLTAVKEVLGDFLEHRQGDRVGLVVFGDAPYLQAPFSTDLELVRKLLDECAVGMAGPRTAFGDAIGLGVSLFDQSEAPAKTIIALTDGNDTKSHVPPVEAARVAAQRDIRIYTVAIGDPTTTGEDKLDEQALKDVASAADGSYFFAADRESLQGIYDELDKIETREVKTVSHRPRKDLYYWPLALALFISLLQKAYTLIAHRQTGRMIGALTNLHFIRPWWLALIPVVLGLWWLWQRNADPLRGWRQQMEPEFLQALVVGRQRKGTFVSYLLLAAWLLAVLAIAGPTWRLEPNPFADDAEPLMILLKADQSMNQPPPSPSRIERAHLKIADLAKVRKGQPLGLIAYAGSSHMVLPPTRDTEIVAEMADEISPEIMPEPGDRLDLAIMQASELLQSENQGGSLLIIADSAEIDAMAVAQVARDSSLPVQILALSAPDSPERESLEDVASALNASMQTLTVDDQDVVALVEFAERSAGTAMAGESSRWQEAGYWLTPAIALLVLFSFRREQIVAAEETP</sequence>
<keyword evidence="2" id="KW-0547">Nucleotide-binding</keyword>
<dbReference type="InterPro" id="IPR025489">
    <property type="entry name" value="DUF4381"/>
</dbReference>
<keyword evidence="5" id="KW-0812">Transmembrane</keyword>
<dbReference type="EMBL" id="CAMXCT030000001">
    <property type="protein sequence ID" value="CAL4759343.1"/>
    <property type="molecule type" value="Genomic_DNA"/>
</dbReference>
<dbReference type="EMBL" id="CAMXCT010000001">
    <property type="protein sequence ID" value="CAI3972031.1"/>
    <property type="molecule type" value="Genomic_DNA"/>
</dbReference>
<proteinExistence type="predicted"/>
<keyword evidence="5" id="KW-0472">Membrane</keyword>
<organism evidence="7">
    <name type="scientific">Cladocopium goreaui</name>
    <dbReference type="NCBI Taxonomy" id="2562237"/>
    <lineage>
        <taxon>Eukaryota</taxon>
        <taxon>Sar</taxon>
        <taxon>Alveolata</taxon>
        <taxon>Dinophyceae</taxon>
        <taxon>Suessiales</taxon>
        <taxon>Symbiodiniaceae</taxon>
        <taxon>Cladocopium</taxon>
    </lineage>
</organism>
<dbReference type="Pfam" id="PF00092">
    <property type="entry name" value="VWA"/>
    <property type="match status" value="1"/>
</dbReference>
<dbReference type="InterPro" id="IPR041628">
    <property type="entry name" value="ChlI/MoxR_AAA_lid"/>
</dbReference>
<dbReference type="Gene3D" id="3.40.50.410">
    <property type="entry name" value="von Willebrand factor, type A domain"/>
    <property type="match status" value="2"/>
</dbReference>
<feature type="transmembrane region" description="Helical" evidence="5">
    <location>
        <begin position="957"/>
        <end position="975"/>
    </location>
</feature>
<reference evidence="7" key="1">
    <citation type="submission" date="2022-10" db="EMBL/GenBank/DDBJ databases">
        <authorList>
            <person name="Chen Y."/>
            <person name="Dougan E. K."/>
            <person name="Chan C."/>
            <person name="Rhodes N."/>
            <person name="Thang M."/>
        </authorList>
    </citation>
    <scope>NUCLEOTIDE SEQUENCE</scope>
</reference>
<dbReference type="Gene3D" id="3.40.50.300">
    <property type="entry name" value="P-loop containing nucleotide triphosphate hydrolases"/>
    <property type="match status" value="1"/>
</dbReference>
<comment type="caution">
    <text evidence="7">The sequence shown here is derived from an EMBL/GenBank/DDBJ whole genome shotgun (WGS) entry which is preliminary data.</text>
</comment>
<evidence type="ECO:0000313" key="8">
    <source>
        <dbReference type="EMBL" id="CAL1125406.1"/>
    </source>
</evidence>
<dbReference type="InterPro" id="IPR002035">
    <property type="entry name" value="VWF_A"/>
</dbReference>
<protein>
    <recommendedName>
        <fullName evidence="1">magnesium chelatase</fullName>
        <ecNumber evidence="1">6.6.1.1</ecNumber>
    </recommendedName>
</protein>
<dbReference type="SUPFAM" id="SSF52540">
    <property type="entry name" value="P-loop containing nucleoside triphosphate hydrolases"/>
    <property type="match status" value="1"/>
</dbReference>
<dbReference type="Pfam" id="PF17863">
    <property type="entry name" value="AAA_lid_2"/>
    <property type="match status" value="1"/>
</dbReference>
<dbReference type="FunFam" id="3.40.50.300:FF:000640">
    <property type="entry name" value="MoxR family ATPase"/>
    <property type="match status" value="1"/>
</dbReference>
<gene>
    <name evidence="7" type="ORF">C1SCF055_LOCUS621</name>
</gene>
<feature type="transmembrane region" description="Helical" evidence="5">
    <location>
        <begin position="995"/>
        <end position="1014"/>
    </location>
</feature>
<dbReference type="InterPro" id="IPR050764">
    <property type="entry name" value="CbbQ/NirQ/NorQ/GpvN"/>
</dbReference>
<keyword evidence="9" id="KW-1185">Reference proteome</keyword>
<name>A0A9P1BEQ6_9DINO</name>
<dbReference type="InterPro" id="IPR002881">
    <property type="entry name" value="DUF58"/>
</dbReference>
<evidence type="ECO:0000256" key="4">
    <source>
        <dbReference type="ARBA" id="ARBA00023444"/>
    </source>
</evidence>
<evidence type="ECO:0000313" key="9">
    <source>
        <dbReference type="Proteomes" id="UP001152797"/>
    </source>
</evidence>
<dbReference type="PROSITE" id="PS50234">
    <property type="entry name" value="VWFA"/>
    <property type="match status" value="1"/>
</dbReference>
<evidence type="ECO:0000256" key="1">
    <source>
        <dbReference type="ARBA" id="ARBA00012825"/>
    </source>
</evidence>
<dbReference type="SMART" id="SM00327">
    <property type="entry name" value="VWA"/>
    <property type="match status" value="2"/>
</dbReference>
<dbReference type="PANTHER" id="PTHR42759">
    <property type="entry name" value="MOXR FAMILY PROTEIN"/>
    <property type="match status" value="1"/>
</dbReference>
<evidence type="ECO:0000256" key="3">
    <source>
        <dbReference type="ARBA" id="ARBA00022840"/>
    </source>
</evidence>
<dbReference type="GO" id="GO:0005524">
    <property type="term" value="F:ATP binding"/>
    <property type="evidence" value="ECO:0007669"/>
    <property type="project" value="UniProtKB-KW"/>
</dbReference>
<comment type="pathway">
    <text evidence="4">Porphyrin-containing compound metabolism.</text>
</comment>
<feature type="transmembrane region" description="Helical" evidence="5">
    <location>
        <begin position="1046"/>
        <end position="1064"/>
    </location>
</feature>
<dbReference type="Gene3D" id="1.10.8.80">
    <property type="entry name" value="Magnesium chelatase subunit I, C-Terminal domain"/>
    <property type="match status" value="1"/>
</dbReference>
<feature type="domain" description="VWFA" evidence="6">
    <location>
        <begin position="754"/>
        <end position="938"/>
    </location>
</feature>
<reference evidence="8" key="2">
    <citation type="submission" date="2024-04" db="EMBL/GenBank/DDBJ databases">
        <authorList>
            <person name="Chen Y."/>
            <person name="Shah S."/>
            <person name="Dougan E. K."/>
            <person name="Thang M."/>
            <person name="Chan C."/>
        </authorList>
    </citation>
    <scope>NUCLEOTIDE SEQUENCE [LARGE SCALE GENOMIC DNA]</scope>
</reference>
<dbReference type="OrthoDB" id="435517at2759"/>
<evidence type="ECO:0000256" key="2">
    <source>
        <dbReference type="ARBA" id="ARBA00022741"/>
    </source>
</evidence>